<keyword evidence="3" id="KW-0547">Nucleotide-binding</keyword>
<evidence type="ECO:0000313" key="10">
    <source>
        <dbReference type="EMBL" id="MFD2674657.1"/>
    </source>
</evidence>
<proteinExistence type="predicted"/>
<dbReference type="GO" id="GO:0005524">
    <property type="term" value="F:ATP binding"/>
    <property type="evidence" value="ECO:0007669"/>
    <property type="project" value="UniProtKB-KW"/>
</dbReference>
<feature type="domain" description="ABC transporter" evidence="8">
    <location>
        <begin position="355"/>
        <end position="589"/>
    </location>
</feature>
<dbReference type="PANTHER" id="PTHR24221:SF646">
    <property type="entry name" value="HAEMOLYSIN SECRETION ATP-BINDING PROTEIN"/>
    <property type="match status" value="1"/>
</dbReference>
<evidence type="ECO:0000256" key="6">
    <source>
        <dbReference type="ARBA" id="ARBA00023136"/>
    </source>
</evidence>
<evidence type="ECO:0000256" key="4">
    <source>
        <dbReference type="ARBA" id="ARBA00022840"/>
    </source>
</evidence>
<evidence type="ECO:0000256" key="1">
    <source>
        <dbReference type="ARBA" id="ARBA00004651"/>
    </source>
</evidence>
<evidence type="ECO:0000256" key="3">
    <source>
        <dbReference type="ARBA" id="ARBA00022741"/>
    </source>
</evidence>
<dbReference type="InterPro" id="IPR039421">
    <property type="entry name" value="Type_1_exporter"/>
</dbReference>
<feature type="domain" description="ABC transmembrane type-1" evidence="9">
    <location>
        <begin position="19"/>
        <end position="309"/>
    </location>
</feature>
<dbReference type="SUPFAM" id="SSF90123">
    <property type="entry name" value="ABC transporter transmembrane region"/>
    <property type="match status" value="1"/>
</dbReference>
<protein>
    <submittedName>
        <fullName evidence="10">ABC transporter ATP-binding protein</fullName>
    </submittedName>
</protein>
<feature type="transmembrane region" description="Helical" evidence="7">
    <location>
        <begin position="145"/>
        <end position="162"/>
    </location>
</feature>
<gene>
    <name evidence="10" type="ORF">ACFSUQ_04990</name>
</gene>
<dbReference type="InterPro" id="IPR017871">
    <property type="entry name" value="ABC_transporter-like_CS"/>
</dbReference>
<comment type="subcellular location">
    <subcellularLocation>
        <location evidence="1">Cell membrane</location>
        <topology evidence="1">Multi-pass membrane protein</topology>
    </subcellularLocation>
</comment>
<name>A0ABW5RHU1_9MICO</name>
<dbReference type="InterPro" id="IPR027417">
    <property type="entry name" value="P-loop_NTPase"/>
</dbReference>
<dbReference type="Pfam" id="PF00005">
    <property type="entry name" value="ABC_tran"/>
    <property type="match status" value="1"/>
</dbReference>
<dbReference type="InterPro" id="IPR003593">
    <property type="entry name" value="AAA+_ATPase"/>
</dbReference>
<keyword evidence="6 7" id="KW-0472">Membrane</keyword>
<dbReference type="PROSITE" id="PS50893">
    <property type="entry name" value="ABC_TRANSPORTER_2"/>
    <property type="match status" value="1"/>
</dbReference>
<dbReference type="SMART" id="SM00382">
    <property type="entry name" value="AAA"/>
    <property type="match status" value="1"/>
</dbReference>
<feature type="transmembrane region" description="Helical" evidence="7">
    <location>
        <begin position="252"/>
        <end position="271"/>
    </location>
</feature>
<keyword evidence="2 7" id="KW-0812">Transmembrane</keyword>
<dbReference type="InterPro" id="IPR036640">
    <property type="entry name" value="ABC1_TM_sf"/>
</dbReference>
<keyword evidence="11" id="KW-1185">Reference proteome</keyword>
<evidence type="ECO:0000259" key="8">
    <source>
        <dbReference type="PROSITE" id="PS50893"/>
    </source>
</evidence>
<keyword evidence="5 7" id="KW-1133">Transmembrane helix</keyword>
<reference evidence="11" key="1">
    <citation type="journal article" date="2019" name="Int. J. Syst. Evol. Microbiol.">
        <title>The Global Catalogue of Microorganisms (GCM) 10K type strain sequencing project: providing services to taxonomists for standard genome sequencing and annotation.</title>
        <authorList>
            <consortium name="The Broad Institute Genomics Platform"/>
            <consortium name="The Broad Institute Genome Sequencing Center for Infectious Disease"/>
            <person name="Wu L."/>
            <person name="Ma J."/>
        </authorList>
    </citation>
    <scope>NUCLEOTIDE SEQUENCE [LARGE SCALE GENOMIC DNA]</scope>
    <source>
        <strain evidence="11">TISTR 1511</strain>
    </source>
</reference>
<evidence type="ECO:0000313" key="11">
    <source>
        <dbReference type="Proteomes" id="UP001597453"/>
    </source>
</evidence>
<dbReference type="InterPro" id="IPR003439">
    <property type="entry name" value="ABC_transporter-like_ATP-bd"/>
</dbReference>
<comment type="caution">
    <text evidence="10">The sequence shown here is derived from an EMBL/GenBank/DDBJ whole genome shotgun (WGS) entry which is preliminary data.</text>
</comment>
<evidence type="ECO:0000256" key="5">
    <source>
        <dbReference type="ARBA" id="ARBA00022989"/>
    </source>
</evidence>
<evidence type="ECO:0000256" key="7">
    <source>
        <dbReference type="SAM" id="Phobius"/>
    </source>
</evidence>
<feature type="transmembrane region" description="Helical" evidence="7">
    <location>
        <begin position="16"/>
        <end position="39"/>
    </location>
</feature>
<dbReference type="PROSITE" id="PS50929">
    <property type="entry name" value="ABC_TM1F"/>
    <property type="match status" value="1"/>
</dbReference>
<dbReference type="RefSeq" id="WP_066055772.1">
    <property type="nucleotide sequence ID" value="NZ_JBHUNF010000003.1"/>
</dbReference>
<dbReference type="PANTHER" id="PTHR24221">
    <property type="entry name" value="ATP-BINDING CASSETTE SUB-FAMILY B"/>
    <property type="match status" value="1"/>
</dbReference>
<feature type="transmembrane region" description="Helical" evidence="7">
    <location>
        <begin position="59"/>
        <end position="87"/>
    </location>
</feature>
<dbReference type="Gene3D" id="3.40.50.300">
    <property type="entry name" value="P-loop containing nucleotide triphosphate hydrolases"/>
    <property type="match status" value="1"/>
</dbReference>
<evidence type="ECO:0000256" key="2">
    <source>
        <dbReference type="ARBA" id="ARBA00022692"/>
    </source>
</evidence>
<evidence type="ECO:0000259" key="9">
    <source>
        <dbReference type="PROSITE" id="PS50929"/>
    </source>
</evidence>
<accession>A0ABW5RHU1</accession>
<organism evidence="10 11">
    <name type="scientific">Gulosibacter bifidus</name>
    <dbReference type="NCBI Taxonomy" id="272239"/>
    <lineage>
        <taxon>Bacteria</taxon>
        <taxon>Bacillati</taxon>
        <taxon>Actinomycetota</taxon>
        <taxon>Actinomycetes</taxon>
        <taxon>Micrococcales</taxon>
        <taxon>Microbacteriaceae</taxon>
        <taxon>Gulosibacter</taxon>
    </lineage>
</organism>
<dbReference type="CDD" id="cd07346">
    <property type="entry name" value="ABC_6TM_exporters"/>
    <property type="match status" value="1"/>
</dbReference>
<keyword evidence="4 10" id="KW-0067">ATP-binding</keyword>
<dbReference type="PROSITE" id="PS00211">
    <property type="entry name" value="ABC_TRANSPORTER_1"/>
    <property type="match status" value="1"/>
</dbReference>
<sequence>MSALIRLFRFTKELTPYYIAIVVCAVIGAIAGLVVPFLIGAATDHIVAVANGKTPFEQGIVTVIWFAVAFLIAEIFAVIASAIGGYFGDVMSARMRATMSNRYYDKLLQLPQSYFDDELTGTIVSRLDRTITEVTHFIKAFSNNFFTMMITTAAVLVISALYAWPLALLLALIFPVYIWLTALTSKHWQRYEGDKNEHVDAARGRFSEVMQQMQVVKSFVQERHERKVFRGHFGATIDLTKQQSTHWHRLDALRRIVLAVVFFAIYLIIFWQTATGVFSLGSMVLLIQLVSMARTPVTMMSYIIDTAQHAIAGSKDYFEVMALQPDPREYLSESDDEPTASAELSGAVDTERDAIAFHNVDFAYETDREVLQDVSFTIRRGERVAFVSESGGGKSTIVSLLLGFYPVTSGRVELFGRDIAQQRMAGVRQQIGVVFQRPALFSGTIRENIAYANPNANEAEIIAAAKRANAWDFIERAPEGLDSLIGEQGLKLSGGQQQRIAVARAMLKDAPVLILDEATSALDTRSERLVQQGIDELMLGRTSLIIAHRLSTIASVDRIVTIRDGRVDEVGSPDELATTGGIYAELLALQLDGSAKSKAQLKKRFGITT</sequence>
<dbReference type="SUPFAM" id="SSF52540">
    <property type="entry name" value="P-loop containing nucleoside triphosphate hydrolases"/>
    <property type="match status" value="1"/>
</dbReference>
<dbReference type="InterPro" id="IPR011527">
    <property type="entry name" value="ABC1_TM_dom"/>
</dbReference>
<dbReference type="EMBL" id="JBHUNF010000003">
    <property type="protein sequence ID" value="MFD2674657.1"/>
    <property type="molecule type" value="Genomic_DNA"/>
</dbReference>
<dbReference type="Gene3D" id="1.20.1560.10">
    <property type="entry name" value="ABC transporter type 1, transmembrane domain"/>
    <property type="match status" value="1"/>
</dbReference>
<dbReference type="Pfam" id="PF00664">
    <property type="entry name" value="ABC_membrane"/>
    <property type="match status" value="1"/>
</dbReference>
<dbReference type="Proteomes" id="UP001597453">
    <property type="component" value="Unassembled WGS sequence"/>
</dbReference>
<feature type="transmembrane region" description="Helical" evidence="7">
    <location>
        <begin position="168"/>
        <end position="185"/>
    </location>
</feature>